<dbReference type="AlphaFoldDB" id="A0A517LEQ1"/>
<name>A0A517LEQ1_9PEZI</name>
<feature type="compositionally biased region" description="Polar residues" evidence="1">
    <location>
        <begin position="109"/>
        <end position="118"/>
    </location>
</feature>
<accession>A0A517LEQ1</accession>
<reference evidence="2 3" key="1">
    <citation type="submission" date="2019-07" db="EMBL/GenBank/DDBJ databases">
        <title>Finished genome of Venturia effusa.</title>
        <authorList>
            <person name="Young C.A."/>
            <person name="Cox M.P."/>
            <person name="Ganley A.R.D."/>
            <person name="David W.J."/>
        </authorList>
    </citation>
    <scope>NUCLEOTIDE SEQUENCE [LARGE SCALE GENOMIC DNA]</scope>
    <source>
        <strain evidence="3">albino</strain>
    </source>
</reference>
<keyword evidence="3" id="KW-1185">Reference proteome</keyword>
<feature type="region of interest" description="Disordered" evidence="1">
    <location>
        <begin position="46"/>
        <end position="155"/>
    </location>
</feature>
<dbReference type="EMBL" id="CP042194">
    <property type="protein sequence ID" value="QDS74111.1"/>
    <property type="molecule type" value="Genomic_DNA"/>
</dbReference>
<evidence type="ECO:0000313" key="2">
    <source>
        <dbReference type="EMBL" id="QDS74111.1"/>
    </source>
</evidence>
<evidence type="ECO:0000313" key="3">
    <source>
        <dbReference type="Proteomes" id="UP000316270"/>
    </source>
</evidence>
<dbReference type="Proteomes" id="UP000316270">
    <property type="component" value="Chromosome 10"/>
</dbReference>
<sequence>MHETSATTSTLSATTSDTEVYDYTITETSIYGSHSHKANMSNFVRPWSKGGRPSGSGLDASNVTKTKTIAPGPRPTAHFEDGGFYNYDDGNAHADSHGNGGNGFRASPHWTSPSSVTTAAPKDVYSNTGEKVNSDGSYVFGNKDGKLGSPAKSFP</sequence>
<organism evidence="2 3">
    <name type="scientific">Venturia effusa</name>
    <dbReference type="NCBI Taxonomy" id="50376"/>
    <lineage>
        <taxon>Eukaryota</taxon>
        <taxon>Fungi</taxon>
        <taxon>Dikarya</taxon>
        <taxon>Ascomycota</taxon>
        <taxon>Pezizomycotina</taxon>
        <taxon>Dothideomycetes</taxon>
        <taxon>Pleosporomycetidae</taxon>
        <taxon>Venturiales</taxon>
        <taxon>Venturiaceae</taxon>
        <taxon>Venturia</taxon>
    </lineage>
</organism>
<protein>
    <submittedName>
        <fullName evidence="2">Uncharacterized protein</fullName>
    </submittedName>
</protein>
<gene>
    <name evidence="2" type="ORF">FKW77_009775</name>
</gene>
<proteinExistence type="predicted"/>
<feature type="compositionally biased region" description="Polar residues" evidence="1">
    <location>
        <begin position="125"/>
        <end position="136"/>
    </location>
</feature>
<evidence type="ECO:0000256" key="1">
    <source>
        <dbReference type="SAM" id="MobiDB-lite"/>
    </source>
</evidence>